<keyword evidence="3 5" id="KW-0238">DNA-binding</keyword>
<dbReference type="RefSeq" id="WP_127675819.1">
    <property type="nucleotide sequence ID" value="NZ_RPMY01000010.1"/>
</dbReference>
<protein>
    <submittedName>
        <fullName evidence="8">Tyrosine-type recombinase/integrase</fullName>
    </submittedName>
</protein>
<dbReference type="InterPro" id="IPR011010">
    <property type="entry name" value="DNA_brk_join_enz"/>
</dbReference>
<reference evidence="8" key="1">
    <citation type="journal article" date="2013" name="Genome Biol.">
        <title>Comparative genomics of the core and accessory genomes of 48 Sinorhizobium strains comprising five genospecies.</title>
        <authorList>
            <person name="Sugawara M."/>
            <person name="Epstein B."/>
            <person name="Badgley B.D."/>
            <person name="Unno T."/>
            <person name="Xu L."/>
            <person name="Reese J."/>
            <person name="Gyaneshwar P."/>
            <person name="Denny R."/>
            <person name="Mudge J."/>
            <person name="Bharti A.K."/>
            <person name="Farmer A.D."/>
            <person name="May G.D."/>
            <person name="Woodward J.E."/>
            <person name="Medigue C."/>
            <person name="Vallenet D."/>
            <person name="Lajus A."/>
            <person name="Rouy Z."/>
            <person name="Martinez-Vaz B."/>
            <person name="Tiffin P."/>
            <person name="Young N.D."/>
            <person name="Sadowsky M.J."/>
        </authorList>
    </citation>
    <scope>NUCLEOTIDE SEQUENCE</scope>
    <source>
        <strain evidence="8">M1</strain>
    </source>
</reference>
<feature type="domain" description="Core-binding (CB)" evidence="7">
    <location>
        <begin position="66"/>
        <end position="144"/>
    </location>
</feature>
<evidence type="ECO:0000256" key="2">
    <source>
        <dbReference type="ARBA" id="ARBA00022908"/>
    </source>
</evidence>
<dbReference type="PANTHER" id="PTHR30349">
    <property type="entry name" value="PHAGE INTEGRASE-RELATED"/>
    <property type="match status" value="1"/>
</dbReference>
<dbReference type="EMBL" id="WISB01000039">
    <property type="protein sequence ID" value="MQW68785.1"/>
    <property type="molecule type" value="Genomic_DNA"/>
</dbReference>
<dbReference type="PROSITE" id="PS51898">
    <property type="entry name" value="TYR_RECOMBINASE"/>
    <property type="match status" value="1"/>
</dbReference>
<sequence>MGTITERKSKNGKKSYTAQIRLKRDKVVVHSESQTFERKAVATAWIKKRETELREPGAIDRLKENSTLAHAIDRYIKESKKKIGRTKAQVLAKIKDEFEIANMACKEIESADIVKFATELSHGRQPQTVGNYISHLSSIFAIARPAWKIDLDYSAMEDAQVVLKRLGLIAKSTQRDRRPTLEELGKLMEHYSDRETRYAAHIPMRRLIAFAIFSTRRQEEISRITWSDYEDENKRVLVRDMKNPGEKIGNDVWCDLPPEAIRIIAAMPRTKVKEIFPYEARSVSASFTRACSLLGIEDLHFHDLRHEGVSRLFELGWNIPHVATVSGHRSWNSLKRYSHIKQRGDKYESWKWLDIVAPAKQ</sequence>
<dbReference type="InterPro" id="IPR002104">
    <property type="entry name" value="Integrase_catalytic"/>
</dbReference>
<organism evidence="8">
    <name type="scientific">Sinorhizobium medicae</name>
    <dbReference type="NCBI Taxonomy" id="110321"/>
    <lineage>
        <taxon>Bacteria</taxon>
        <taxon>Pseudomonadati</taxon>
        <taxon>Pseudomonadota</taxon>
        <taxon>Alphaproteobacteria</taxon>
        <taxon>Hyphomicrobiales</taxon>
        <taxon>Rhizobiaceae</taxon>
        <taxon>Sinorhizobium/Ensifer group</taxon>
        <taxon>Sinorhizobium</taxon>
    </lineage>
</organism>
<accession>A0A6G1WGN2</accession>
<proteinExistence type="inferred from homology"/>
<evidence type="ECO:0000256" key="3">
    <source>
        <dbReference type="ARBA" id="ARBA00023125"/>
    </source>
</evidence>
<evidence type="ECO:0000313" key="8">
    <source>
        <dbReference type="EMBL" id="MQW68785.1"/>
    </source>
</evidence>
<keyword evidence="4" id="KW-0233">DNA recombination</keyword>
<dbReference type="AlphaFoldDB" id="A0A6G1WGN2"/>
<keyword evidence="2" id="KW-0229">DNA integration</keyword>
<dbReference type="PANTHER" id="PTHR30349:SF41">
    <property type="entry name" value="INTEGRASE_RECOMBINASE PROTEIN MJ0367-RELATED"/>
    <property type="match status" value="1"/>
</dbReference>
<dbReference type="CDD" id="cd00796">
    <property type="entry name" value="INT_Rci_Hp1_C"/>
    <property type="match status" value="1"/>
</dbReference>
<dbReference type="InterPro" id="IPR050090">
    <property type="entry name" value="Tyrosine_recombinase_XerCD"/>
</dbReference>
<dbReference type="Pfam" id="PF00589">
    <property type="entry name" value="Phage_integrase"/>
    <property type="match status" value="1"/>
</dbReference>
<comment type="similarity">
    <text evidence="1">Belongs to the 'phage' integrase family.</text>
</comment>
<feature type="domain" description="Tyr recombinase" evidence="6">
    <location>
        <begin position="174"/>
        <end position="351"/>
    </location>
</feature>
<dbReference type="Gene3D" id="1.10.443.10">
    <property type="entry name" value="Intergrase catalytic core"/>
    <property type="match status" value="1"/>
</dbReference>
<evidence type="ECO:0000256" key="5">
    <source>
        <dbReference type="PROSITE-ProRule" id="PRU01248"/>
    </source>
</evidence>
<dbReference type="GO" id="GO:0006310">
    <property type="term" value="P:DNA recombination"/>
    <property type="evidence" value="ECO:0007669"/>
    <property type="project" value="UniProtKB-KW"/>
</dbReference>
<gene>
    <name evidence="8" type="ORF">GHJ91_06225</name>
</gene>
<dbReference type="GO" id="GO:0003677">
    <property type="term" value="F:DNA binding"/>
    <property type="evidence" value="ECO:0007669"/>
    <property type="project" value="UniProtKB-UniRule"/>
</dbReference>
<evidence type="ECO:0000256" key="1">
    <source>
        <dbReference type="ARBA" id="ARBA00008857"/>
    </source>
</evidence>
<comment type="caution">
    <text evidence="8">The sequence shown here is derived from an EMBL/GenBank/DDBJ whole genome shotgun (WGS) entry which is preliminary data.</text>
</comment>
<dbReference type="InterPro" id="IPR044068">
    <property type="entry name" value="CB"/>
</dbReference>
<dbReference type="SUPFAM" id="SSF56349">
    <property type="entry name" value="DNA breaking-rejoining enzymes"/>
    <property type="match status" value="1"/>
</dbReference>
<dbReference type="InterPro" id="IPR013762">
    <property type="entry name" value="Integrase-like_cat_sf"/>
</dbReference>
<name>A0A6G1WGN2_9HYPH</name>
<evidence type="ECO:0000259" key="7">
    <source>
        <dbReference type="PROSITE" id="PS51900"/>
    </source>
</evidence>
<evidence type="ECO:0000256" key="4">
    <source>
        <dbReference type="ARBA" id="ARBA00023172"/>
    </source>
</evidence>
<dbReference type="GO" id="GO:0015074">
    <property type="term" value="P:DNA integration"/>
    <property type="evidence" value="ECO:0007669"/>
    <property type="project" value="UniProtKB-KW"/>
</dbReference>
<dbReference type="PROSITE" id="PS51900">
    <property type="entry name" value="CB"/>
    <property type="match status" value="1"/>
</dbReference>
<evidence type="ECO:0000259" key="6">
    <source>
        <dbReference type="PROSITE" id="PS51898"/>
    </source>
</evidence>